<dbReference type="EMBL" id="KE561193">
    <property type="protein sequence ID" value="EPZ32038.1"/>
    <property type="molecule type" value="Genomic_DNA"/>
</dbReference>
<dbReference type="Proteomes" id="UP000030755">
    <property type="component" value="Unassembled WGS sequence"/>
</dbReference>
<name>A0A075APL8_ROZAC</name>
<evidence type="ECO:0000313" key="2">
    <source>
        <dbReference type="EMBL" id="EPZ32038.1"/>
    </source>
</evidence>
<keyword evidence="3" id="KW-1185">Reference proteome</keyword>
<evidence type="ECO:0000256" key="1">
    <source>
        <dbReference type="SAM" id="MobiDB-lite"/>
    </source>
</evidence>
<proteinExistence type="predicted"/>
<protein>
    <submittedName>
        <fullName evidence="2">Uncharacterized protein</fullName>
    </submittedName>
</protein>
<accession>A0A075APL8</accession>
<organism evidence="2 3">
    <name type="scientific">Rozella allomycis (strain CSF55)</name>
    <dbReference type="NCBI Taxonomy" id="988480"/>
    <lineage>
        <taxon>Eukaryota</taxon>
        <taxon>Fungi</taxon>
        <taxon>Fungi incertae sedis</taxon>
        <taxon>Cryptomycota</taxon>
        <taxon>Cryptomycota incertae sedis</taxon>
        <taxon>Rozella</taxon>
    </lineage>
</organism>
<reference evidence="2 3" key="1">
    <citation type="journal article" date="2013" name="Curr. Biol.">
        <title>Shared signatures of parasitism and phylogenomics unite Cryptomycota and microsporidia.</title>
        <authorList>
            <person name="James T.Y."/>
            <person name="Pelin A."/>
            <person name="Bonen L."/>
            <person name="Ahrendt S."/>
            <person name="Sain D."/>
            <person name="Corradi N."/>
            <person name="Stajich J.E."/>
        </authorList>
    </citation>
    <scope>NUCLEOTIDE SEQUENCE [LARGE SCALE GENOMIC DNA]</scope>
    <source>
        <strain evidence="2 3">CSF55</strain>
    </source>
</reference>
<dbReference type="AlphaFoldDB" id="A0A075APL8"/>
<gene>
    <name evidence="2" type="ORF">O9G_004868</name>
</gene>
<feature type="region of interest" description="Disordered" evidence="1">
    <location>
        <begin position="149"/>
        <end position="176"/>
    </location>
</feature>
<dbReference type="HOGENOM" id="CLU_1082414_0_0_1"/>
<evidence type="ECO:0000313" key="3">
    <source>
        <dbReference type="Proteomes" id="UP000030755"/>
    </source>
</evidence>
<sequence>MLIPTDCPNQCFKCYTQTGLGIIANAFFAEHWNKFGRKGLIFGCSMLDLVEEKSQLRKKIHTFMVKDGELLYVFDTSSQSKRYHLLKTIDLQDSLLDCRIEGPEIKITDYEFTMKWCIIDEAEFRVWSGYFSVLASRSCQNQRNNKLVSDNHAVESETGTSQEDSQSNDDEVEEQSVALDNENHIPILSLKILNMGIFSSFDQRMKQFRFPKGVAQIDTNTKMDRQNEESLRSLIKDFFNNRDRGLVKLACPFLEIQ</sequence>